<keyword evidence="5" id="KW-1003">Cell membrane</keyword>
<protein>
    <recommendedName>
        <fullName evidence="3 13">Flagellar biosynthesis protein FlhF</fullName>
    </recommendedName>
</protein>
<evidence type="ECO:0000256" key="6">
    <source>
        <dbReference type="ARBA" id="ARBA00022741"/>
    </source>
</evidence>
<evidence type="ECO:0000256" key="9">
    <source>
        <dbReference type="ARBA" id="ARBA00023134"/>
    </source>
</evidence>
<dbReference type="SUPFAM" id="SSF52540">
    <property type="entry name" value="P-loop containing nucleoside triphosphate hydrolases"/>
    <property type="match status" value="1"/>
</dbReference>
<keyword evidence="4" id="KW-0813">Transport</keyword>
<dbReference type="PANTHER" id="PTHR43134">
    <property type="entry name" value="SIGNAL RECOGNITION PARTICLE RECEPTOR SUBUNIT ALPHA"/>
    <property type="match status" value="1"/>
</dbReference>
<comment type="subcellular location">
    <subcellularLocation>
        <location evidence="1">Cell membrane</location>
        <topology evidence="1">Peripheral membrane protein</topology>
        <orientation evidence="1">Cytoplasmic side</orientation>
    </subcellularLocation>
</comment>
<keyword evidence="10" id="KW-0472">Membrane</keyword>
<keyword evidence="18" id="KW-1185">Reference proteome</keyword>
<reference evidence="17 18" key="1">
    <citation type="submission" date="2020-06" db="EMBL/GenBank/DDBJ databases">
        <authorList>
            <person name="Scott K."/>
        </authorList>
    </citation>
    <scope>NUCLEOTIDE SEQUENCE [LARGE SCALE GENOMIC DNA]</scope>
    <source>
        <strain evidence="17 18">HH1</strain>
    </source>
</reference>
<dbReference type="SMART" id="SM00382">
    <property type="entry name" value="AAA"/>
    <property type="match status" value="1"/>
</dbReference>
<dbReference type="SMART" id="SM00962">
    <property type="entry name" value="SRP54"/>
    <property type="match status" value="1"/>
</dbReference>
<keyword evidence="8" id="KW-0653">Protein transport</keyword>
<feature type="domain" description="AAA+ ATPase" evidence="15">
    <location>
        <begin position="169"/>
        <end position="310"/>
    </location>
</feature>
<dbReference type="InterPro" id="IPR000897">
    <property type="entry name" value="SRP54_GTPase_dom"/>
</dbReference>
<evidence type="ECO:0000256" key="8">
    <source>
        <dbReference type="ARBA" id="ARBA00022927"/>
    </source>
</evidence>
<dbReference type="NCBIfam" id="TIGR03499">
    <property type="entry name" value="FlhF"/>
    <property type="match status" value="1"/>
</dbReference>
<evidence type="ECO:0000256" key="5">
    <source>
        <dbReference type="ARBA" id="ARBA00022475"/>
    </source>
</evidence>
<dbReference type="InterPro" id="IPR027417">
    <property type="entry name" value="P-loop_NTPase"/>
</dbReference>
<accession>A0ABS0BX38</accession>
<comment type="similarity">
    <text evidence="2">Belongs to the GTP-binding SRP family.</text>
</comment>
<dbReference type="RefSeq" id="WP_185978506.1">
    <property type="nucleotide sequence ID" value="NZ_JACBGI020000016.1"/>
</dbReference>
<dbReference type="Gene3D" id="3.40.50.300">
    <property type="entry name" value="P-loop containing nucleotide triphosphate hydrolases"/>
    <property type="match status" value="1"/>
</dbReference>
<keyword evidence="11" id="KW-1006">Bacterial flagellum protein export</keyword>
<evidence type="ECO:0000256" key="12">
    <source>
        <dbReference type="ARBA" id="ARBA00025337"/>
    </source>
</evidence>
<evidence type="ECO:0000256" key="2">
    <source>
        <dbReference type="ARBA" id="ARBA00008531"/>
    </source>
</evidence>
<comment type="caution">
    <text evidence="17">The sequence shown here is derived from an EMBL/GenBank/DDBJ whole genome shotgun (WGS) entry which is preliminary data.</text>
</comment>
<dbReference type="EMBL" id="JACBGI020000016">
    <property type="protein sequence ID" value="MBF6058363.1"/>
    <property type="molecule type" value="Genomic_DNA"/>
</dbReference>
<evidence type="ECO:0000256" key="13">
    <source>
        <dbReference type="NCBIfam" id="TIGR03499"/>
    </source>
</evidence>
<dbReference type="InterPro" id="IPR020006">
    <property type="entry name" value="FlhF"/>
</dbReference>
<keyword evidence="6" id="KW-0547">Nucleotide-binding</keyword>
<evidence type="ECO:0000313" key="18">
    <source>
        <dbReference type="Proteomes" id="UP001193680"/>
    </source>
</evidence>
<evidence type="ECO:0000256" key="3">
    <source>
        <dbReference type="ARBA" id="ARBA00014919"/>
    </source>
</evidence>
<keyword evidence="7" id="KW-1005">Bacterial flagellum biogenesis</keyword>
<keyword evidence="17" id="KW-0969">Cilium</keyword>
<dbReference type="InterPro" id="IPR003593">
    <property type="entry name" value="AAA+_ATPase"/>
</dbReference>
<name>A0ABS0BX38_9GAMM</name>
<evidence type="ECO:0000256" key="7">
    <source>
        <dbReference type="ARBA" id="ARBA00022795"/>
    </source>
</evidence>
<evidence type="ECO:0000256" key="11">
    <source>
        <dbReference type="ARBA" id="ARBA00023225"/>
    </source>
</evidence>
<proteinExistence type="inferred from homology"/>
<dbReference type="PANTHER" id="PTHR43134:SF3">
    <property type="entry name" value="FLAGELLAR BIOSYNTHESIS PROTEIN FLHF"/>
    <property type="match status" value="1"/>
</dbReference>
<evidence type="ECO:0000256" key="4">
    <source>
        <dbReference type="ARBA" id="ARBA00022448"/>
    </source>
</evidence>
<gene>
    <name evidence="17" type="primary">flhF</name>
    <name evidence="17" type="ORF">H8792_008420</name>
</gene>
<evidence type="ECO:0000259" key="15">
    <source>
        <dbReference type="SMART" id="SM00382"/>
    </source>
</evidence>
<keyword evidence="9" id="KW-0342">GTP-binding</keyword>
<evidence type="ECO:0000256" key="1">
    <source>
        <dbReference type="ARBA" id="ARBA00004413"/>
    </source>
</evidence>
<feature type="region of interest" description="Disordered" evidence="14">
    <location>
        <begin position="54"/>
        <end position="74"/>
    </location>
</feature>
<evidence type="ECO:0000313" key="17">
    <source>
        <dbReference type="EMBL" id="MBF6058363.1"/>
    </source>
</evidence>
<keyword evidence="17" id="KW-0966">Cell projection</keyword>
<sequence length="387" mass="42647">MKIKRYVAPTMRQAMNLVRQEYGDDAVILSTKDIDGGVEIVTALDPEAVEYKKNHSEVDSLSPEPEKTSEIKGARQVEQQPDLAAMASELQAMRSMLENQLSGLAWNQNEQQNPHQVALLKRLLQLGIGWDLSQKLLQAIDADSSKAWTLLLQALEERISVADQDLIERGGIFALVGPTGVGKTTTIAKLASRFVMRHSTNDIALITTDCYKIGAQAQLKTFADLIRVPVHVASTHGELVALLSSLQHKKMILIDTAGMSQRDLQLTQQLTSGHDGLNYVRNYLVISAATQLSALEDIVRSFGRMVLKGCILTKMDEALQLGNVLTVLAEENLPLAYVSTGQRVPEDLESLKVRELIDRAILLGQQRRQTEDAALRLGVGREVSHAQ</sequence>
<dbReference type="CDD" id="cd17873">
    <property type="entry name" value="FlhF"/>
    <property type="match status" value="1"/>
</dbReference>
<organism evidence="17 18">
    <name type="scientific">Thiomicrorhabdus heinhorstiae</name>
    <dbReference type="NCBI Taxonomy" id="2748010"/>
    <lineage>
        <taxon>Bacteria</taxon>
        <taxon>Pseudomonadati</taxon>
        <taxon>Pseudomonadota</taxon>
        <taxon>Gammaproteobacteria</taxon>
        <taxon>Thiotrichales</taxon>
        <taxon>Piscirickettsiaceae</taxon>
        <taxon>Thiomicrorhabdus</taxon>
    </lineage>
</organism>
<dbReference type="InterPro" id="IPR047040">
    <property type="entry name" value="FlhF__GTPase_dom"/>
</dbReference>
<dbReference type="Proteomes" id="UP001193680">
    <property type="component" value="Unassembled WGS sequence"/>
</dbReference>
<reference evidence="17 18" key="2">
    <citation type="submission" date="2020-11" db="EMBL/GenBank/DDBJ databases">
        <title>Sulfur oxidizing isolate from Hospital Hole Sinkhole.</title>
        <authorList>
            <person name="Scott K.M."/>
        </authorList>
    </citation>
    <scope>NUCLEOTIDE SEQUENCE [LARGE SCALE GENOMIC DNA]</scope>
    <source>
        <strain evidence="17 18">HH1</strain>
    </source>
</reference>
<dbReference type="Gene3D" id="1.20.120.1380">
    <property type="entry name" value="Flagellar FlhF biosynthesis protein, N domain"/>
    <property type="match status" value="1"/>
</dbReference>
<evidence type="ECO:0000256" key="14">
    <source>
        <dbReference type="SAM" id="MobiDB-lite"/>
    </source>
</evidence>
<evidence type="ECO:0000259" key="16">
    <source>
        <dbReference type="SMART" id="SM00962"/>
    </source>
</evidence>
<dbReference type="Pfam" id="PF00448">
    <property type="entry name" value="SRP54"/>
    <property type="match status" value="1"/>
</dbReference>
<evidence type="ECO:0000256" key="10">
    <source>
        <dbReference type="ARBA" id="ARBA00023136"/>
    </source>
</evidence>
<comment type="function">
    <text evidence="12">Necessary for flagellar biosynthesis. May be involved in translocation of the flagellum.</text>
</comment>
<feature type="domain" description="SRP54-type proteins GTP-binding" evidence="16">
    <location>
        <begin position="170"/>
        <end position="362"/>
    </location>
</feature>
<keyword evidence="17" id="KW-0282">Flagellum</keyword>